<protein>
    <submittedName>
        <fullName evidence="1">Telomere-capping, CST complex subunit-domain-containing protein</fullName>
    </submittedName>
</protein>
<dbReference type="AlphaFoldDB" id="A0A4P9ZT61"/>
<proteinExistence type="predicted"/>
<keyword evidence="2" id="KW-1185">Reference proteome</keyword>
<sequence length="133" mass="14979">MSLTHGEIALISEVAQNPSQWVGKTIRVVGLLNHYDMTHDIAVVEQVSRLIIDTKLLGNFGYHLGSTLMLIGDVEELEDKSNLPDMLRQSSQKCTPIVRARIARCADGLDLSLYQTALDIRRDFEKQWSEARV</sequence>
<dbReference type="GO" id="GO:0042162">
    <property type="term" value="F:telomeric DNA binding"/>
    <property type="evidence" value="ECO:0007669"/>
    <property type="project" value="TreeGrafter"/>
</dbReference>
<dbReference type="InterPro" id="IPR029146">
    <property type="entry name" value="Ten1_animal_plant"/>
</dbReference>
<dbReference type="Pfam" id="PF15490">
    <property type="entry name" value="Ten1_2"/>
    <property type="match status" value="1"/>
</dbReference>
<dbReference type="InterPro" id="IPR012340">
    <property type="entry name" value="NA-bd_OB-fold"/>
</dbReference>
<dbReference type="Proteomes" id="UP000268162">
    <property type="component" value="Unassembled WGS sequence"/>
</dbReference>
<gene>
    <name evidence="1" type="ORF">BJ085DRAFT_36333</name>
</gene>
<reference evidence="2" key="1">
    <citation type="journal article" date="2018" name="Nat. Microbiol.">
        <title>Leveraging single-cell genomics to expand the fungal tree of life.</title>
        <authorList>
            <person name="Ahrendt S.R."/>
            <person name="Quandt C.A."/>
            <person name="Ciobanu D."/>
            <person name="Clum A."/>
            <person name="Salamov A."/>
            <person name="Andreopoulos B."/>
            <person name="Cheng J.F."/>
            <person name="Woyke T."/>
            <person name="Pelin A."/>
            <person name="Henrissat B."/>
            <person name="Reynolds N.K."/>
            <person name="Benny G.L."/>
            <person name="Smith M.E."/>
            <person name="James T.Y."/>
            <person name="Grigoriev I.V."/>
        </authorList>
    </citation>
    <scope>NUCLEOTIDE SEQUENCE [LARGE SCALE GENOMIC DNA]</scope>
    <source>
        <strain evidence="2">RSA 468</strain>
    </source>
</reference>
<name>A0A4P9ZT61_9FUNG</name>
<dbReference type="GO" id="GO:1990879">
    <property type="term" value="C:CST complex"/>
    <property type="evidence" value="ECO:0007669"/>
    <property type="project" value="InterPro"/>
</dbReference>
<dbReference type="STRING" id="215637.A0A4P9ZT61"/>
<dbReference type="GO" id="GO:0003697">
    <property type="term" value="F:single-stranded DNA binding"/>
    <property type="evidence" value="ECO:0007669"/>
    <property type="project" value="InterPro"/>
</dbReference>
<dbReference type="PANTHER" id="PTHR33905">
    <property type="entry name" value="CST COMPLEX SUBUNIT TEN1"/>
    <property type="match status" value="1"/>
</dbReference>
<dbReference type="GO" id="GO:0010521">
    <property type="term" value="F:telomerase inhibitor activity"/>
    <property type="evidence" value="ECO:0007669"/>
    <property type="project" value="TreeGrafter"/>
</dbReference>
<dbReference type="EMBL" id="ML002809">
    <property type="protein sequence ID" value="RKP35700.1"/>
    <property type="molecule type" value="Genomic_DNA"/>
</dbReference>
<organism evidence="1 2">
    <name type="scientific">Dimargaris cristalligena</name>
    <dbReference type="NCBI Taxonomy" id="215637"/>
    <lineage>
        <taxon>Eukaryota</taxon>
        <taxon>Fungi</taxon>
        <taxon>Fungi incertae sedis</taxon>
        <taxon>Zoopagomycota</taxon>
        <taxon>Kickxellomycotina</taxon>
        <taxon>Dimargaritomycetes</taxon>
        <taxon>Dimargaritales</taxon>
        <taxon>Dimargaritaceae</taxon>
        <taxon>Dimargaris</taxon>
    </lineage>
</organism>
<evidence type="ECO:0000313" key="2">
    <source>
        <dbReference type="Proteomes" id="UP000268162"/>
    </source>
</evidence>
<dbReference type="PANTHER" id="PTHR33905:SF1">
    <property type="entry name" value="CST COMPLEX SUBUNIT TEN1"/>
    <property type="match status" value="1"/>
</dbReference>
<dbReference type="Gene3D" id="2.40.50.140">
    <property type="entry name" value="Nucleic acid-binding proteins"/>
    <property type="match status" value="1"/>
</dbReference>
<evidence type="ECO:0000313" key="1">
    <source>
        <dbReference type="EMBL" id="RKP35700.1"/>
    </source>
</evidence>
<dbReference type="GO" id="GO:0032211">
    <property type="term" value="P:negative regulation of telomere maintenance via telomerase"/>
    <property type="evidence" value="ECO:0007669"/>
    <property type="project" value="TreeGrafter"/>
</dbReference>
<accession>A0A4P9ZT61</accession>